<dbReference type="GO" id="GO:0005829">
    <property type="term" value="C:cytosol"/>
    <property type="evidence" value="ECO:0007669"/>
    <property type="project" value="TreeGrafter"/>
</dbReference>
<dbReference type="PANTHER" id="PTHR23333">
    <property type="entry name" value="UBX DOMAIN CONTAINING PROTEIN"/>
    <property type="match status" value="1"/>
</dbReference>
<dbReference type="EMBL" id="JEMT01024933">
    <property type="protein sequence ID" value="EXX61981.1"/>
    <property type="molecule type" value="Genomic_DNA"/>
</dbReference>
<dbReference type="InterPro" id="IPR036241">
    <property type="entry name" value="NSFL1C_SEP_dom_sf"/>
</dbReference>
<dbReference type="PROSITE" id="PS50033">
    <property type="entry name" value="UBX"/>
    <property type="match status" value="1"/>
</dbReference>
<dbReference type="OMA" id="NKDHTDK"/>
<feature type="compositionally biased region" description="Polar residues" evidence="2">
    <location>
        <begin position="113"/>
        <end position="129"/>
    </location>
</feature>
<dbReference type="GO" id="GO:0007030">
    <property type="term" value="P:Golgi organization"/>
    <property type="evidence" value="ECO:0007669"/>
    <property type="project" value="TreeGrafter"/>
</dbReference>
<dbReference type="FunFam" id="3.30.420.210:FF:000002">
    <property type="entry name" value="UBX domain-containing protein 1"/>
    <property type="match status" value="1"/>
</dbReference>
<dbReference type="SUPFAM" id="SSF46934">
    <property type="entry name" value="UBA-like"/>
    <property type="match status" value="1"/>
</dbReference>
<name>A0A015KQA0_RHIIW</name>
<dbReference type="STRING" id="1432141.A0A015KQA0"/>
<feature type="region of interest" description="Disordered" evidence="2">
    <location>
        <begin position="49"/>
        <end position="191"/>
    </location>
</feature>
<dbReference type="GO" id="GO:0043130">
    <property type="term" value="F:ubiquitin binding"/>
    <property type="evidence" value="ECO:0007669"/>
    <property type="project" value="TreeGrafter"/>
</dbReference>
<feature type="compositionally biased region" description="Low complexity" evidence="2">
    <location>
        <begin position="274"/>
        <end position="301"/>
    </location>
</feature>
<dbReference type="InterPro" id="IPR029071">
    <property type="entry name" value="Ubiquitin-like_domsf"/>
</dbReference>
<proteinExistence type="predicted"/>
<dbReference type="GO" id="GO:0005634">
    <property type="term" value="C:nucleus"/>
    <property type="evidence" value="ECO:0007669"/>
    <property type="project" value="TreeGrafter"/>
</dbReference>
<dbReference type="Gene3D" id="1.10.8.10">
    <property type="entry name" value="DNA helicase RuvA subunit, C-terminal domain"/>
    <property type="match status" value="1"/>
</dbReference>
<dbReference type="GO" id="GO:0000045">
    <property type="term" value="P:autophagosome assembly"/>
    <property type="evidence" value="ECO:0007669"/>
    <property type="project" value="TreeGrafter"/>
</dbReference>
<dbReference type="InterPro" id="IPR012989">
    <property type="entry name" value="SEP_domain"/>
</dbReference>
<dbReference type="GO" id="GO:0043161">
    <property type="term" value="P:proteasome-mediated ubiquitin-dependent protein catabolic process"/>
    <property type="evidence" value="ECO:0007669"/>
    <property type="project" value="TreeGrafter"/>
</dbReference>
<dbReference type="InterPro" id="IPR009060">
    <property type="entry name" value="UBA-like_sf"/>
</dbReference>
<evidence type="ECO:0000313" key="5">
    <source>
        <dbReference type="EMBL" id="EXX61981.1"/>
    </source>
</evidence>
<dbReference type="SMART" id="SM00166">
    <property type="entry name" value="UBX"/>
    <property type="match status" value="1"/>
</dbReference>
<dbReference type="Pfam" id="PF14555">
    <property type="entry name" value="UBA_4"/>
    <property type="match status" value="1"/>
</dbReference>
<dbReference type="InterPro" id="IPR001012">
    <property type="entry name" value="UBX_dom"/>
</dbReference>
<dbReference type="SMART" id="SM00553">
    <property type="entry name" value="SEP"/>
    <property type="match status" value="1"/>
</dbReference>
<dbReference type="CDD" id="cd14348">
    <property type="entry name" value="UBA_p47"/>
    <property type="match status" value="1"/>
</dbReference>
<organism evidence="5 6">
    <name type="scientific">Rhizophagus irregularis (strain DAOM 197198w)</name>
    <name type="common">Glomus intraradices</name>
    <dbReference type="NCBI Taxonomy" id="1432141"/>
    <lineage>
        <taxon>Eukaryota</taxon>
        <taxon>Fungi</taxon>
        <taxon>Fungi incertae sedis</taxon>
        <taxon>Mucoromycota</taxon>
        <taxon>Glomeromycotina</taxon>
        <taxon>Glomeromycetes</taxon>
        <taxon>Glomerales</taxon>
        <taxon>Glomeraceae</taxon>
        <taxon>Rhizophagus</taxon>
    </lineage>
</organism>
<dbReference type="AlphaFoldDB" id="A0A015KQA0"/>
<dbReference type="Proteomes" id="UP000022910">
    <property type="component" value="Unassembled WGS sequence"/>
</dbReference>
<keyword evidence="6" id="KW-1185">Reference proteome</keyword>
<dbReference type="HOGENOM" id="CLU_029402_4_1_1"/>
<dbReference type="Gene3D" id="3.30.420.210">
    <property type="entry name" value="SEP domain"/>
    <property type="match status" value="1"/>
</dbReference>
<evidence type="ECO:0000256" key="2">
    <source>
        <dbReference type="SAM" id="MobiDB-lite"/>
    </source>
</evidence>
<feature type="domain" description="UBX" evidence="3">
    <location>
        <begin position="310"/>
        <end position="387"/>
    </location>
</feature>
<evidence type="ECO:0000259" key="4">
    <source>
        <dbReference type="PROSITE" id="PS51399"/>
    </source>
</evidence>
<feature type="domain" description="SEP" evidence="4">
    <location>
        <begin position="190"/>
        <end position="255"/>
    </location>
</feature>
<sequence length="389" mass="42478">MTDEADLIAQFTGIVSCNEQQARFYLEATNWDLNAAVVNYYDGTNAESTIGEPEATASGSRDTGGPFQGTHSTTAPRSSFATLHDLDKEQSEEEEEDEERENLFAGGEKSGIFMQNPNAKPTKPSNSLVSDILKKAAESGRGPTEELEVTRPPENSSFSGTGYKLGSEDEPSVAISNPTTPTAPTEPPTPVVRHLTFWRNGFSIEDGPLMSYDDPSNEEFLRAINSGRAPLALLNVRQDQPVDVRVARRLDEDYNPPPKKPSKPFSGTGQRLGSPTPTVITSSTPGAYPSTSSSSEAAPAPRTRELEIDESLPITSIQIRLGDGTRLRSRFNHTHTVGDIRSFINASRVGEAQRNYILQTTFPSRDLKDEKQTLIDASLLNSVVVQRYI</sequence>
<reference evidence="5 6" key="1">
    <citation type="submission" date="2014-02" db="EMBL/GenBank/DDBJ databases">
        <title>Single nucleus genome sequencing reveals high similarity among nuclei of an endomycorrhizal fungus.</title>
        <authorList>
            <person name="Lin K."/>
            <person name="Geurts R."/>
            <person name="Zhang Z."/>
            <person name="Limpens E."/>
            <person name="Saunders D.G."/>
            <person name="Mu D."/>
            <person name="Pang E."/>
            <person name="Cao H."/>
            <person name="Cha H."/>
            <person name="Lin T."/>
            <person name="Zhou Q."/>
            <person name="Shang Y."/>
            <person name="Li Y."/>
            <person name="Ivanov S."/>
            <person name="Sharma T."/>
            <person name="Velzen R.V."/>
            <person name="Ruijter N.D."/>
            <person name="Aanen D.K."/>
            <person name="Win J."/>
            <person name="Kamoun S."/>
            <person name="Bisseling T."/>
            <person name="Huang S."/>
        </authorList>
    </citation>
    <scope>NUCLEOTIDE SEQUENCE [LARGE SCALE GENOMIC DNA]</scope>
    <source>
        <strain evidence="6">DAOM197198w</strain>
    </source>
</reference>
<evidence type="ECO:0000313" key="6">
    <source>
        <dbReference type="Proteomes" id="UP000022910"/>
    </source>
</evidence>
<dbReference type="SUPFAM" id="SSF54236">
    <property type="entry name" value="Ubiquitin-like"/>
    <property type="match status" value="1"/>
</dbReference>
<dbReference type="GO" id="GO:0031468">
    <property type="term" value="P:nuclear membrane reassembly"/>
    <property type="evidence" value="ECO:0007669"/>
    <property type="project" value="TreeGrafter"/>
</dbReference>
<protein>
    <submittedName>
        <fullName evidence="5">Shp1p</fullName>
    </submittedName>
</protein>
<dbReference type="Pfam" id="PF08059">
    <property type="entry name" value="SEP"/>
    <property type="match status" value="1"/>
</dbReference>
<gene>
    <name evidence="5" type="ORF">RirG_166120</name>
</gene>
<evidence type="ECO:0000256" key="1">
    <source>
        <dbReference type="ARBA" id="ARBA00022786"/>
    </source>
</evidence>
<comment type="caution">
    <text evidence="5">The sequence shown here is derived from an EMBL/GenBank/DDBJ whole genome shotgun (WGS) entry which is preliminary data.</text>
</comment>
<dbReference type="PROSITE" id="PS51399">
    <property type="entry name" value="SEP"/>
    <property type="match status" value="1"/>
</dbReference>
<dbReference type="Gene3D" id="3.10.20.90">
    <property type="entry name" value="Phosphatidylinositol 3-kinase Catalytic Subunit, Chain A, domain 1"/>
    <property type="match status" value="1"/>
</dbReference>
<evidence type="ECO:0000259" key="3">
    <source>
        <dbReference type="PROSITE" id="PS50033"/>
    </source>
</evidence>
<feature type="region of interest" description="Disordered" evidence="2">
    <location>
        <begin position="249"/>
        <end position="303"/>
    </location>
</feature>
<dbReference type="OrthoDB" id="25887at2759"/>
<feature type="compositionally biased region" description="Polar residues" evidence="2">
    <location>
        <begin position="69"/>
        <end position="81"/>
    </location>
</feature>
<feature type="compositionally biased region" description="Acidic residues" evidence="2">
    <location>
        <begin position="90"/>
        <end position="100"/>
    </location>
</feature>
<dbReference type="CDD" id="cd01770">
    <property type="entry name" value="UBX_UBXN2"/>
    <property type="match status" value="1"/>
</dbReference>
<dbReference type="Pfam" id="PF00789">
    <property type="entry name" value="UBX"/>
    <property type="match status" value="1"/>
</dbReference>
<keyword evidence="1" id="KW-0833">Ubl conjugation pathway</keyword>
<dbReference type="GO" id="GO:0061025">
    <property type="term" value="P:membrane fusion"/>
    <property type="evidence" value="ECO:0007669"/>
    <property type="project" value="TreeGrafter"/>
</dbReference>
<dbReference type="PANTHER" id="PTHR23333:SF20">
    <property type="entry name" value="NSFL1 COFACTOR P47"/>
    <property type="match status" value="1"/>
</dbReference>
<accession>A0A015KQA0</accession>
<dbReference type="FunFam" id="3.10.20.90:FF:000179">
    <property type="entry name" value="Plant UBX domain-containing protein 4"/>
    <property type="match status" value="1"/>
</dbReference>
<dbReference type="SUPFAM" id="SSF102848">
    <property type="entry name" value="NSFL1 (p97 ATPase) cofactor p47, SEP domain"/>
    <property type="match status" value="1"/>
</dbReference>